<sequence length="526" mass="59142">MSVKDPTLSIYEWILGMRYRTLCKNSRLFLMPLLSTIHSCYDEDICFFLPVPPVLDHLWFFLVKVLEARERGGEPEDLWAQLRAGERSLAIPGLREGLIHPYMLVCHPFITLDTRVLLDYPGTFYSHVSPLGCLLSGYRMLSKWESETSHTRSHTQLPDPPPDRRELLTLALRRVGRDEEFIRHTVETVAKIYEKITSILQLFERKADEWAMHGGSDNDNNDSSGRGSRHRAAGQTQATRKRFESIGFGLKIQQMGLQDNFQPKGCKKLNEWSSTPHEGMSFFLHNISIGSTPSVISQDGQESSELAEVQGKFASVGDSGPTLCQEIARAWRLAQQDSGAIMAPLEAHVVMDVILHRGFHNVRFPSRLSFPVVPPTHGFPAGPDIMITEWLSESLVKMRRFSLSHSLGRAAWKNWDKKIESTVVVVRCRVRIWLRRRGETTLLGRAAIGQDVLEPETMGLNRGDGWSAAKSCTGGGAEMVAPLALFSAAKTRAKQPKKPDEYEFAAKRSAPHTLPTPANRNPRPKP</sequence>
<feature type="region of interest" description="Disordered" evidence="1">
    <location>
        <begin position="491"/>
        <end position="526"/>
    </location>
</feature>
<accession>A0AA38KMQ0</accession>
<organism evidence="2 3">
    <name type="scientific">Lentinula aff. detonsa</name>
    <dbReference type="NCBI Taxonomy" id="2804958"/>
    <lineage>
        <taxon>Eukaryota</taxon>
        <taxon>Fungi</taxon>
        <taxon>Dikarya</taxon>
        <taxon>Basidiomycota</taxon>
        <taxon>Agaricomycotina</taxon>
        <taxon>Agaricomycetes</taxon>
        <taxon>Agaricomycetidae</taxon>
        <taxon>Agaricales</taxon>
        <taxon>Marasmiineae</taxon>
        <taxon>Omphalotaceae</taxon>
        <taxon>Lentinula</taxon>
    </lineage>
</organism>
<feature type="region of interest" description="Disordered" evidence="1">
    <location>
        <begin position="213"/>
        <end position="238"/>
    </location>
</feature>
<gene>
    <name evidence="2" type="ORF">GGU10DRAFT_337578</name>
</gene>
<keyword evidence="3" id="KW-1185">Reference proteome</keyword>
<reference evidence="2" key="1">
    <citation type="submission" date="2022-08" db="EMBL/GenBank/DDBJ databases">
        <authorList>
            <consortium name="DOE Joint Genome Institute"/>
            <person name="Min B."/>
            <person name="Riley R."/>
            <person name="Sierra-Patev S."/>
            <person name="Naranjo-Ortiz M."/>
            <person name="Looney B."/>
            <person name="Konkel Z."/>
            <person name="Slot J.C."/>
            <person name="Sakamoto Y."/>
            <person name="Steenwyk J.L."/>
            <person name="Rokas A."/>
            <person name="Carro J."/>
            <person name="Camarero S."/>
            <person name="Ferreira P."/>
            <person name="Molpeceres G."/>
            <person name="Ruiz-Duenas F.J."/>
            <person name="Serrano A."/>
            <person name="Henrissat B."/>
            <person name="Drula E."/>
            <person name="Hughes K.W."/>
            <person name="Mata J.L."/>
            <person name="Ishikawa N.K."/>
            <person name="Vargas-Isla R."/>
            <person name="Ushijima S."/>
            <person name="Smith C.A."/>
            <person name="Ahrendt S."/>
            <person name="Andreopoulos W."/>
            <person name="He G."/>
            <person name="Labutti K."/>
            <person name="Lipzen A."/>
            <person name="Ng V."/>
            <person name="Sandor L."/>
            <person name="Barry K."/>
            <person name="Martinez A.T."/>
            <person name="Xiao Y."/>
            <person name="Gibbons J.G."/>
            <person name="Terashima K."/>
            <person name="Hibbett D.S."/>
            <person name="Grigoriev I.V."/>
        </authorList>
    </citation>
    <scope>NUCLEOTIDE SEQUENCE</scope>
    <source>
        <strain evidence="2">TFB10291</strain>
    </source>
</reference>
<evidence type="ECO:0000313" key="2">
    <source>
        <dbReference type="EMBL" id="KAJ3779961.1"/>
    </source>
</evidence>
<proteinExistence type="predicted"/>
<protein>
    <submittedName>
        <fullName evidence="2">Uncharacterized protein</fullName>
    </submittedName>
</protein>
<dbReference type="AlphaFoldDB" id="A0AA38KMQ0"/>
<dbReference type="EMBL" id="MU794029">
    <property type="protein sequence ID" value="KAJ3779961.1"/>
    <property type="molecule type" value="Genomic_DNA"/>
</dbReference>
<feature type="compositionally biased region" description="Basic and acidic residues" evidence="1">
    <location>
        <begin position="497"/>
        <end position="506"/>
    </location>
</feature>
<dbReference type="Proteomes" id="UP001163798">
    <property type="component" value="Unassembled WGS sequence"/>
</dbReference>
<feature type="compositionally biased region" description="Low complexity" evidence="1">
    <location>
        <begin position="214"/>
        <end position="226"/>
    </location>
</feature>
<evidence type="ECO:0000313" key="3">
    <source>
        <dbReference type="Proteomes" id="UP001163798"/>
    </source>
</evidence>
<comment type="caution">
    <text evidence="2">The sequence shown here is derived from an EMBL/GenBank/DDBJ whole genome shotgun (WGS) entry which is preliminary data.</text>
</comment>
<evidence type="ECO:0000256" key="1">
    <source>
        <dbReference type="SAM" id="MobiDB-lite"/>
    </source>
</evidence>
<name>A0AA38KMQ0_9AGAR</name>